<evidence type="ECO:0000256" key="1">
    <source>
        <dbReference type="ARBA" id="ARBA00022490"/>
    </source>
</evidence>
<evidence type="ECO:0000313" key="5">
    <source>
        <dbReference type="Proteomes" id="UP000277300"/>
    </source>
</evidence>
<evidence type="ECO:0000256" key="2">
    <source>
        <dbReference type="ARBA" id="ARBA00022884"/>
    </source>
</evidence>
<dbReference type="Proteomes" id="UP000277300">
    <property type="component" value="Unassembled WGS sequence"/>
</dbReference>
<dbReference type="EMBL" id="MBAD02002499">
    <property type="protein sequence ID" value="RLN47103.1"/>
    <property type="molecule type" value="Genomic_DNA"/>
</dbReference>
<sequence length="170" mass="19698">MELLTRGSRLHVLPFSRVTSPSWLSLTCRGLRNYPIQLLCRNQKFLRKATGSFYDVEKEWNLGIVLEPSEVKSLRARNADLSTAFGAFYKNELFLHDLHIPIWRHGLIGRPESRRVRKLLANRSELKKLEEFATQPNAQLIPMRIEVGNTGWIKVIIAACFKRGQVDNRR</sequence>
<feature type="non-terminal residue" evidence="4">
    <location>
        <position position="170"/>
    </location>
</feature>
<accession>A0A3F2RDA0</accession>
<dbReference type="PANTHER" id="PTHR30308:SF2">
    <property type="entry name" value="SSRA-BINDING PROTEIN"/>
    <property type="match status" value="1"/>
</dbReference>
<dbReference type="Pfam" id="PF01668">
    <property type="entry name" value="SmpB"/>
    <property type="match status" value="1"/>
</dbReference>
<dbReference type="GO" id="GO:0070930">
    <property type="term" value="P:trans-translation-dependent protein tagging"/>
    <property type="evidence" value="ECO:0007669"/>
    <property type="project" value="TreeGrafter"/>
</dbReference>
<dbReference type="InterPro" id="IPR023620">
    <property type="entry name" value="SmpB"/>
</dbReference>
<reference evidence="5 6" key="1">
    <citation type="submission" date="2018-07" db="EMBL/GenBank/DDBJ databases">
        <title>Genome sequencing of oomycete isolates from Chile give support for New Zealand origin for Phytophthora kernoviae and make available the first Nothophytophthora sp. genome.</title>
        <authorList>
            <person name="Studholme D.J."/>
            <person name="Sanfuentes E."/>
            <person name="Panda P."/>
            <person name="Hill R."/>
            <person name="Sambles C."/>
            <person name="Grant M."/>
            <person name="Williams N.M."/>
            <person name="Mcdougal R.L."/>
        </authorList>
    </citation>
    <scope>NUCLEOTIDE SEQUENCE [LARGE SCALE GENOMIC DNA]</scope>
    <source>
        <strain evidence="4">Chile6</strain>
        <strain evidence="3">Chile7</strain>
    </source>
</reference>
<proteinExistence type="predicted"/>
<dbReference type="InterPro" id="IPR000037">
    <property type="entry name" value="SsrA-bd_prot"/>
</dbReference>
<name>A0A3F2RDA0_9STRA</name>
<dbReference type="Gene3D" id="2.40.280.10">
    <property type="match status" value="1"/>
</dbReference>
<evidence type="ECO:0000313" key="6">
    <source>
        <dbReference type="Proteomes" id="UP000284657"/>
    </source>
</evidence>
<dbReference type="Proteomes" id="UP000284657">
    <property type="component" value="Unassembled WGS sequence"/>
</dbReference>
<dbReference type="GO" id="GO:0005829">
    <property type="term" value="C:cytosol"/>
    <property type="evidence" value="ECO:0007669"/>
    <property type="project" value="TreeGrafter"/>
</dbReference>
<protein>
    <submittedName>
        <fullName evidence="4">Uncharacterized protein</fullName>
    </submittedName>
</protein>
<evidence type="ECO:0000313" key="4">
    <source>
        <dbReference type="EMBL" id="RLN53758.1"/>
    </source>
</evidence>
<dbReference type="OrthoDB" id="4717at2759"/>
<keyword evidence="1" id="KW-0963">Cytoplasm</keyword>
<gene>
    <name evidence="3" type="ORF">BBJ29_008836</name>
    <name evidence="4" type="ORF">BBP00_00009206</name>
</gene>
<organism evidence="4 5">
    <name type="scientific">Phytophthora kernoviae</name>
    <dbReference type="NCBI Taxonomy" id="325452"/>
    <lineage>
        <taxon>Eukaryota</taxon>
        <taxon>Sar</taxon>
        <taxon>Stramenopiles</taxon>
        <taxon>Oomycota</taxon>
        <taxon>Peronosporomycetes</taxon>
        <taxon>Peronosporales</taxon>
        <taxon>Peronosporaceae</taxon>
        <taxon>Phytophthora</taxon>
    </lineage>
</organism>
<dbReference type="GO" id="GO:0003723">
    <property type="term" value="F:RNA binding"/>
    <property type="evidence" value="ECO:0007669"/>
    <property type="project" value="UniProtKB-KW"/>
</dbReference>
<evidence type="ECO:0000313" key="3">
    <source>
        <dbReference type="EMBL" id="RLN47103.1"/>
    </source>
</evidence>
<keyword evidence="2" id="KW-0694">RNA-binding</keyword>
<comment type="caution">
    <text evidence="4">The sequence shown here is derived from an EMBL/GenBank/DDBJ whole genome shotgun (WGS) entry which is preliminary data.</text>
</comment>
<dbReference type="AlphaFoldDB" id="A0A3F2RDA0"/>
<dbReference type="EMBL" id="MBDO02000583">
    <property type="protein sequence ID" value="RLN53758.1"/>
    <property type="molecule type" value="Genomic_DNA"/>
</dbReference>
<dbReference type="SUPFAM" id="SSF74982">
    <property type="entry name" value="Small protein B (SmpB)"/>
    <property type="match status" value="1"/>
</dbReference>
<dbReference type="PANTHER" id="PTHR30308">
    <property type="entry name" value="TMRNA-BINDING COMPONENT OF TRANS-TRANSLATION TAGGING COMPLEX"/>
    <property type="match status" value="1"/>
</dbReference>